<dbReference type="Gene3D" id="1.10.8.50">
    <property type="match status" value="1"/>
</dbReference>
<protein>
    <recommendedName>
        <fullName evidence="8">30S ribosomal protein S13</fullName>
    </recommendedName>
</protein>
<reference evidence="7" key="1">
    <citation type="submission" date="2018-05" db="EMBL/GenBank/DDBJ databases">
        <authorList>
            <person name="Lanie J.A."/>
            <person name="Ng W.-L."/>
            <person name="Kazmierczak K.M."/>
            <person name="Andrzejewski T.M."/>
            <person name="Davidsen T.M."/>
            <person name="Wayne K.J."/>
            <person name="Tettelin H."/>
            <person name="Glass J.I."/>
            <person name="Rusch D."/>
            <person name="Podicherti R."/>
            <person name="Tsui H.-C.T."/>
            <person name="Winkler M.E."/>
        </authorList>
    </citation>
    <scope>NUCLEOTIDE SEQUENCE</scope>
</reference>
<evidence type="ECO:0000313" key="7">
    <source>
        <dbReference type="EMBL" id="SVB39728.1"/>
    </source>
</evidence>
<sequence length="125" mass="14285">MAIISGVNIPDNKRVETALTSIYGIGPSQSKDVLDKAGLFDNPRVRDLSDEDLNRIREIIDKDKVVEGDLRRDVNQNIRRLIDIGCYRGNRHRRALPVRGQRTKTNARSKRGRRIAVARRHTTTK</sequence>
<dbReference type="PROSITE" id="PS50159">
    <property type="entry name" value="RIBOSOMAL_S13_2"/>
    <property type="match status" value="1"/>
</dbReference>
<keyword evidence="5" id="KW-0687">Ribonucleoprotein</keyword>
<dbReference type="AlphaFoldDB" id="A0A382DMV4"/>
<feature type="region of interest" description="Disordered" evidence="6">
    <location>
        <begin position="100"/>
        <end position="125"/>
    </location>
</feature>
<dbReference type="FunFam" id="1.10.8.50:FF:000001">
    <property type="entry name" value="30S ribosomal protein S13"/>
    <property type="match status" value="1"/>
</dbReference>
<dbReference type="InterPro" id="IPR010979">
    <property type="entry name" value="Ribosomal_uS13-like_H2TH"/>
</dbReference>
<dbReference type="InterPro" id="IPR019980">
    <property type="entry name" value="Ribosomal_uS13_bac-type"/>
</dbReference>
<evidence type="ECO:0000256" key="4">
    <source>
        <dbReference type="ARBA" id="ARBA00022980"/>
    </source>
</evidence>
<dbReference type="PANTHER" id="PTHR10871:SF1">
    <property type="entry name" value="SMALL RIBOSOMAL SUBUNIT PROTEIN US13M"/>
    <property type="match status" value="1"/>
</dbReference>
<dbReference type="SUPFAM" id="SSF46946">
    <property type="entry name" value="S13-like H2TH domain"/>
    <property type="match status" value="1"/>
</dbReference>
<dbReference type="Pfam" id="PF00416">
    <property type="entry name" value="Ribosomal_S13"/>
    <property type="match status" value="1"/>
</dbReference>
<dbReference type="GO" id="GO:0006412">
    <property type="term" value="P:translation"/>
    <property type="evidence" value="ECO:0007669"/>
    <property type="project" value="InterPro"/>
</dbReference>
<dbReference type="InterPro" id="IPR027437">
    <property type="entry name" value="Rbsml_uS13_C"/>
</dbReference>
<dbReference type="NCBIfam" id="TIGR03631">
    <property type="entry name" value="uS13_bact"/>
    <property type="match status" value="1"/>
</dbReference>
<dbReference type="GO" id="GO:0005829">
    <property type="term" value="C:cytosol"/>
    <property type="evidence" value="ECO:0007669"/>
    <property type="project" value="TreeGrafter"/>
</dbReference>
<keyword evidence="4" id="KW-0689">Ribosomal protein</keyword>
<dbReference type="PIRSF" id="PIRSF002134">
    <property type="entry name" value="Ribosomal_S13"/>
    <property type="match status" value="1"/>
</dbReference>
<dbReference type="Gene3D" id="4.10.910.10">
    <property type="entry name" value="30s ribosomal protein s13, domain 2"/>
    <property type="match status" value="1"/>
</dbReference>
<evidence type="ECO:0000256" key="6">
    <source>
        <dbReference type="SAM" id="MobiDB-lite"/>
    </source>
</evidence>
<name>A0A382DMV4_9ZZZZ</name>
<dbReference type="EMBL" id="UINC01040197">
    <property type="protein sequence ID" value="SVB39728.1"/>
    <property type="molecule type" value="Genomic_DNA"/>
</dbReference>
<dbReference type="GO" id="GO:0003735">
    <property type="term" value="F:structural constituent of ribosome"/>
    <property type="evidence" value="ECO:0007669"/>
    <property type="project" value="InterPro"/>
</dbReference>
<evidence type="ECO:0000256" key="1">
    <source>
        <dbReference type="ARBA" id="ARBA00008080"/>
    </source>
</evidence>
<accession>A0A382DMV4</accession>
<organism evidence="7">
    <name type="scientific">marine metagenome</name>
    <dbReference type="NCBI Taxonomy" id="408172"/>
    <lineage>
        <taxon>unclassified sequences</taxon>
        <taxon>metagenomes</taxon>
        <taxon>ecological metagenomes</taxon>
    </lineage>
</organism>
<proteinExistence type="inferred from homology"/>
<evidence type="ECO:0008006" key="8">
    <source>
        <dbReference type="Google" id="ProtNLM"/>
    </source>
</evidence>
<evidence type="ECO:0000256" key="3">
    <source>
        <dbReference type="ARBA" id="ARBA00022884"/>
    </source>
</evidence>
<evidence type="ECO:0000256" key="2">
    <source>
        <dbReference type="ARBA" id="ARBA00022730"/>
    </source>
</evidence>
<dbReference type="HAMAP" id="MF_01315">
    <property type="entry name" value="Ribosomal_uS13"/>
    <property type="match status" value="1"/>
</dbReference>
<dbReference type="GO" id="GO:0015935">
    <property type="term" value="C:small ribosomal subunit"/>
    <property type="evidence" value="ECO:0007669"/>
    <property type="project" value="TreeGrafter"/>
</dbReference>
<dbReference type="PANTHER" id="PTHR10871">
    <property type="entry name" value="30S RIBOSOMAL PROTEIN S13/40S RIBOSOMAL PROTEIN S18"/>
    <property type="match status" value="1"/>
</dbReference>
<dbReference type="GO" id="GO:0019843">
    <property type="term" value="F:rRNA binding"/>
    <property type="evidence" value="ECO:0007669"/>
    <property type="project" value="UniProtKB-KW"/>
</dbReference>
<gene>
    <name evidence="7" type="ORF">METZ01_LOCUS192582</name>
</gene>
<evidence type="ECO:0000256" key="5">
    <source>
        <dbReference type="ARBA" id="ARBA00023274"/>
    </source>
</evidence>
<dbReference type="InterPro" id="IPR001892">
    <property type="entry name" value="Ribosomal_uS13"/>
</dbReference>
<comment type="similarity">
    <text evidence="1">Belongs to the universal ribosomal protein uS13 family.</text>
</comment>
<keyword evidence="2" id="KW-0699">rRNA-binding</keyword>
<keyword evidence="3" id="KW-0694">RNA-binding</keyword>